<dbReference type="SUPFAM" id="SSF47413">
    <property type="entry name" value="lambda repressor-like DNA-binding domains"/>
    <property type="match status" value="1"/>
</dbReference>
<dbReference type="PROSITE" id="PS50943">
    <property type="entry name" value="HTH_CROC1"/>
    <property type="match status" value="1"/>
</dbReference>
<reference evidence="2 3" key="1">
    <citation type="submission" date="2015-07" db="EMBL/GenBank/DDBJ databases">
        <title>Whole genome sequencing of Bosea vaviloviae isolated from cave pool.</title>
        <authorList>
            <person name="Tan N.E.H."/>
            <person name="Lee Y.P."/>
            <person name="Gan H.M."/>
            <person name="Barton H."/>
            <person name="Savka M.A."/>
        </authorList>
    </citation>
    <scope>NUCLEOTIDE SEQUENCE [LARGE SCALE GENOMIC DNA]</scope>
    <source>
        <strain evidence="2 3">SD260</strain>
    </source>
</reference>
<keyword evidence="3" id="KW-1185">Reference proteome</keyword>
<dbReference type="InterPro" id="IPR015947">
    <property type="entry name" value="PUA-like_sf"/>
</dbReference>
<dbReference type="PATRIC" id="fig|1526658.3.peg.5440"/>
<organism evidence="2 3">
    <name type="scientific">Bosea vaviloviae</name>
    <dbReference type="NCBI Taxonomy" id="1526658"/>
    <lineage>
        <taxon>Bacteria</taxon>
        <taxon>Pseudomonadati</taxon>
        <taxon>Pseudomonadota</taxon>
        <taxon>Alphaproteobacteria</taxon>
        <taxon>Hyphomicrobiales</taxon>
        <taxon>Boseaceae</taxon>
        <taxon>Bosea</taxon>
    </lineage>
</organism>
<dbReference type="CDD" id="cd00093">
    <property type="entry name" value="HTH_XRE"/>
    <property type="match status" value="1"/>
</dbReference>
<protein>
    <recommendedName>
        <fullName evidence="1">HTH cro/C1-type domain-containing protein</fullName>
    </recommendedName>
</protein>
<dbReference type="Gene3D" id="2.30.130.30">
    <property type="entry name" value="Hypothetical protein"/>
    <property type="match status" value="1"/>
</dbReference>
<evidence type="ECO:0000313" key="2">
    <source>
        <dbReference type="EMBL" id="KPH81341.1"/>
    </source>
</evidence>
<evidence type="ECO:0000313" key="3">
    <source>
        <dbReference type="Proteomes" id="UP000037822"/>
    </source>
</evidence>
<comment type="caution">
    <text evidence="2">The sequence shown here is derived from an EMBL/GenBank/DDBJ whole genome shotgun (WGS) entry which is preliminary data.</text>
</comment>
<dbReference type="EMBL" id="LGSZ01000031">
    <property type="protein sequence ID" value="KPH81341.1"/>
    <property type="molecule type" value="Genomic_DNA"/>
</dbReference>
<dbReference type="GO" id="GO:0003677">
    <property type="term" value="F:DNA binding"/>
    <property type="evidence" value="ECO:0007669"/>
    <property type="project" value="InterPro"/>
</dbReference>
<gene>
    <name evidence="2" type="ORF">AE618_09735</name>
</gene>
<dbReference type="InterPro" id="IPR001387">
    <property type="entry name" value="Cro/C1-type_HTH"/>
</dbReference>
<proteinExistence type="predicted"/>
<name>A0A0N1F5X9_9HYPH</name>
<evidence type="ECO:0000259" key="1">
    <source>
        <dbReference type="PROSITE" id="PS50943"/>
    </source>
</evidence>
<dbReference type="Gene3D" id="1.10.260.40">
    <property type="entry name" value="lambda repressor-like DNA-binding domains"/>
    <property type="match status" value="1"/>
</dbReference>
<feature type="domain" description="HTH cro/C1-type" evidence="1">
    <location>
        <begin position="24"/>
        <end position="79"/>
    </location>
</feature>
<sequence>MEGKIFEARLDAQSQGDEHIGARLREIRNLAGITQADLAARLNISQGVVSRVEGRKDILVSTLRDYLAALGATLRIDAQFSDAAALVTSMRETSFQFDAVDENQLLLPIIGETPYPLRRDVVFSIKPEYCEAIIEGRKTIELRRRFPVTAPVGATAFIYATSPTRALLGLAEIGEVHCRTPRDIWDRFSDRACIARENFDRYFEGVDSGVAIELKHARRLRRPLDLSELRERFSFEPPQSYLYATPKMREALQYECSQIPH</sequence>
<dbReference type="Proteomes" id="UP000037822">
    <property type="component" value="Unassembled WGS sequence"/>
</dbReference>
<dbReference type="SMART" id="SM00530">
    <property type="entry name" value="HTH_XRE"/>
    <property type="match status" value="1"/>
</dbReference>
<accession>A0A0N1F5X9</accession>
<dbReference type="SUPFAM" id="SSF88697">
    <property type="entry name" value="PUA domain-like"/>
    <property type="match status" value="1"/>
</dbReference>
<dbReference type="InterPro" id="IPR010982">
    <property type="entry name" value="Lambda_DNA-bd_dom_sf"/>
</dbReference>
<dbReference type="AlphaFoldDB" id="A0A0N1F5X9"/>
<dbReference type="Pfam" id="PF13560">
    <property type="entry name" value="HTH_31"/>
    <property type="match status" value="1"/>
</dbReference>